<dbReference type="RefSeq" id="WP_380671809.1">
    <property type="nucleotide sequence ID" value="NZ_JBHTCJ010000014.1"/>
</dbReference>
<dbReference type="InterPro" id="IPR000092">
    <property type="entry name" value="Polyprenyl_synt"/>
</dbReference>
<evidence type="ECO:0000256" key="7">
    <source>
        <dbReference type="SAM" id="MobiDB-lite"/>
    </source>
</evidence>
<dbReference type="InterPro" id="IPR033749">
    <property type="entry name" value="Polyprenyl_synt_CS"/>
</dbReference>
<keyword evidence="3 6" id="KW-0808">Transferase</keyword>
<dbReference type="InterPro" id="IPR008949">
    <property type="entry name" value="Isoprenoid_synthase_dom_sf"/>
</dbReference>
<dbReference type="SUPFAM" id="SSF48576">
    <property type="entry name" value="Terpenoid synthases"/>
    <property type="match status" value="1"/>
</dbReference>
<name>A0ABW2LP45_9PSEU</name>
<accession>A0ABW2LP45</accession>
<evidence type="ECO:0000256" key="6">
    <source>
        <dbReference type="RuleBase" id="RU004466"/>
    </source>
</evidence>
<reference evidence="9" key="1">
    <citation type="journal article" date="2019" name="Int. J. Syst. Evol. Microbiol.">
        <title>The Global Catalogue of Microorganisms (GCM) 10K type strain sequencing project: providing services to taxonomists for standard genome sequencing and annotation.</title>
        <authorList>
            <consortium name="The Broad Institute Genomics Platform"/>
            <consortium name="The Broad Institute Genome Sequencing Center for Infectious Disease"/>
            <person name="Wu L."/>
            <person name="Ma J."/>
        </authorList>
    </citation>
    <scope>NUCLEOTIDE SEQUENCE [LARGE SCALE GENOMIC DNA]</scope>
    <source>
        <strain evidence="9">WLHS5</strain>
    </source>
</reference>
<organism evidence="8 9">
    <name type="scientific">Saccharopolyspora griseoalba</name>
    <dbReference type="NCBI Taxonomy" id="1431848"/>
    <lineage>
        <taxon>Bacteria</taxon>
        <taxon>Bacillati</taxon>
        <taxon>Actinomycetota</taxon>
        <taxon>Actinomycetes</taxon>
        <taxon>Pseudonocardiales</taxon>
        <taxon>Pseudonocardiaceae</taxon>
        <taxon>Saccharopolyspora</taxon>
    </lineage>
</organism>
<evidence type="ECO:0000313" key="8">
    <source>
        <dbReference type="EMBL" id="MFC7344223.1"/>
    </source>
</evidence>
<keyword evidence="4" id="KW-0479">Metal-binding</keyword>
<evidence type="ECO:0000256" key="1">
    <source>
        <dbReference type="ARBA" id="ARBA00001946"/>
    </source>
</evidence>
<comment type="similarity">
    <text evidence="2 6">Belongs to the FPP/GGPP synthase family.</text>
</comment>
<dbReference type="PANTHER" id="PTHR12001:SF85">
    <property type="entry name" value="SHORT CHAIN ISOPRENYL DIPHOSPHATE SYNTHASE"/>
    <property type="match status" value="1"/>
</dbReference>
<dbReference type="EC" id="2.5.1.-" evidence="8"/>
<dbReference type="EMBL" id="JBHTCJ010000014">
    <property type="protein sequence ID" value="MFC7344223.1"/>
    <property type="molecule type" value="Genomic_DNA"/>
</dbReference>
<comment type="caution">
    <text evidence="8">The sequence shown here is derived from an EMBL/GenBank/DDBJ whole genome shotgun (WGS) entry which is preliminary data.</text>
</comment>
<gene>
    <name evidence="8" type="ORF">ACFQRI_22675</name>
</gene>
<protein>
    <submittedName>
        <fullName evidence="8">Polyprenyl synthetase family protein</fullName>
        <ecNumber evidence="8">2.5.1.-</ecNumber>
    </submittedName>
</protein>
<dbReference type="CDD" id="cd00685">
    <property type="entry name" value="Trans_IPPS_HT"/>
    <property type="match status" value="1"/>
</dbReference>
<evidence type="ECO:0000256" key="4">
    <source>
        <dbReference type="ARBA" id="ARBA00022723"/>
    </source>
</evidence>
<dbReference type="GO" id="GO:0016740">
    <property type="term" value="F:transferase activity"/>
    <property type="evidence" value="ECO:0007669"/>
    <property type="project" value="UniProtKB-KW"/>
</dbReference>
<dbReference type="PROSITE" id="PS00723">
    <property type="entry name" value="POLYPRENYL_SYNTHASE_1"/>
    <property type="match status" value="1"/>
</dbReference>
<dbReference type="Pfam" id="PF00348">
    <property type="entry name" value="polyprenyl_synt"/>
    <property type="match status" value="1"/>
</dbReference>
<dbReference type="SFLD" id="SFLDS00005">
    <property type="entry name" value="Isoprenoid_Synthase_Type_I"/>
    <property type="match status" value="1"/>
</dbReference>
<dbReference type="Gene3D" id="1.10.600.10">
    <property type="entry name" value="Farnesyl Diphosphate Synthase"/>
    <property type="match status" value="1"/>
</dbReference>
<comment type="cofactor">
    <cofactor evidence="1">
        <name>Mg(2+)</name>
        <dbReference type="ChEBI" id="CHEBI:18420"/>
    </cofactor>
</comment>
<evidence type="ECO:0000313" key="9">
    <source>
        <dbReference type="Proteomes" id="UP001596504"/>
    </source>
</evidence>
<dbReference type="PANTHER" id="PTHR12001">
    <property type="entry name" value="GERANYLGERANYL PYROPHOSPHATE SYNTHASE"/>
    <property type="match status" value="1"/>
</dbReference>
<dbReference type="Proteomes" id="UP001596504">
    <property type="component" value="Unassembled WGS sequence"/>
</dbReference>
<sequence>MPGGGALRSDVGTAPWSTPGASVEPALDELRAEIDAALDRFLTDQARNAPDECIPPLVEVVRDFLAGGKRLRPLFAVCGWAAGGGEPDDPAAVRIAASLELFHAFALIHDDVMDSSDTRRGQPAVHRVLARRASEGDAAHFGLSAAILLGDLCLVWSDELLHGSGIEPDRLHAARSVLNAMRTEIMAGQYLDLDPAAAGDEFEGAWRVVRQKTAAYTVTRPLQLGALLAGAQRDVVAGCADFGDPLGEAFQLRDDLLGVFGSEATTGKPGDDDLRAGKRTVLMRLTWQRADADQRAVIRNLHGSADLSSDQAQQLREIIRSTEADSEVESMISRRHERAVRALQALAPPARAAAMLTELAGRSAHRTR</sequence>
<proteinExistence type="inferred from homology"/>
<keyword evidence="9" id="KW-1185">Reference proteome</keyword>
<keyword evidence="5" id="KW-0460">Magnesium</keyword>
<evidence type="ECO:0000256" key="5">
    <source>
        <dbReference type="ARBA" id="ARBA00022842"/>
    </source>
</evidence>
<dbReference type="PROSITE" id="PS00444">
    <property type="entry name" value="POLYPRENYL_SYNTHASE_2"/>
    <property type="match status" value="1"/>
</dbReference>
<dbReference type="SFLD" id="SFLDG01017">
    <property type="entry name" value="Polyprenyl_Transferase_Like"/>
    <property type="match status" value="1"/>
</dbReference>
<evidence type="ECO:0000256" key="3">
    <source>
        <dbReference type="ARBA" id="ARBA00022679"/>
    </source>
</evidence>
<feature type="region of interest" description="Disordered" evidence="7">
    <location>
        <begin position="1"/>
        <end position="22"/>
    </location>
</feature>
<evidence type="ECO:0000256" key="2">
    <source>
        <dbReference type="ARBA" id="ARBA00006706"/>
    </source>
</evidence>